<comment type="caution">
    <text evidence="2">The sequence shown here is derived from an EMBL/GenBank/DDBJ whole genome shotgun (WGS) entry which is preliminary data.</text>
</comment>
<feature type="transmembrane region" description="Helical" evidence="1">
    <location>
        <begin position="129"/>
        <end position="151"/>
    </location>
</feature>
<sequence>MITFLRPLLGLIQGVAAYFIITKAHLSIAGTVCALIVFTFPLLALQIKLPSKKTLFLGLTILILMGLIYGFAAYHLMETLQTSSGFLAFLLAVQCGVSLFIFFVFYCVIVEEGDFHFPYSSLFSESWQILLKLFFAKLLVSLTWGLFILAAKLFELLNITIISNLVFSKPFTYILPPLFFGVAMAILYHFEDILTKLRNILLAFCQFLYPIFVVISLSFLLILPFAHKDFADFWLVIVGLSIINILLFNGIFQASSTQSPYPRWFSIVVYASFILITIYSFYILKFPLLEIQNYGFKPQVFLLFLLLAFIFAYHFWYSLAIFFSSKPWLSMIKNANTIMAFVIGLIYLILALPLINIGKISSKLQLSRLLNKQDIINPNNPFNSQGYLVGANLKNANLEGRDLRNINFSNANLQGANLVKANLRNADLSQANLIDANLNSANLQYVNFKEANLTQAKLANTNLTFSKFDKTNLIMTNFAGANLQHAWFNQVVFQNTNFTNADLRNSYGLTQEELNNACGGMVTLPEKLSISPCPRE</sequence>
<dbReference type="Pfam" id="PF00805">
    <property type="entry name" value="Pentapeptide"/>
    <property type="match status" value="2"/>
</dbReference>
<feature type="transmembrane region" description="Helical" evidence="1">
    <location>
        <begin position="86"/>
        <end position="109"/>
    </location>
</feature>
<feature type="transmembrane region" description="Helical" evidence="1">
    <location>
        <begin position="200"/>
        <end position="227"/>
    </location>
</feature>
<dbReference type="STRING" id="1212489.Ldro_2328"/>
<dbReference type="InterPro" id="IPR001646">
    <property type="entry name" value="5peptide_repeat"/>
</dbReference>
<accession>A0A0W0SRT7</accession>
<dbReference type="Proteomes" id="UP000054736">
    <property type="component" value="Unassembled WGS sequence"/>
</dbReference>
<evidence type="ECO:0000313" key="2">
    <source>
        <dbReference type="EMBL" id="KTC86003.1"/>
    </source>
</evidence>
<feature type="transmembrane region" description="Helical" evidence="1">
    <location>
        <begin position="27"/>
        <end position="47"/>
    </location>
</feature>
<dbReference type="PATRIC" id="fig|1212489.4.peg.2456"/>
<name>A0A0W0SRT7_9GAMM</name>
<feature type="transmembrane region" description="Helical" evidence="1">
    <location>
        <begin position="300"/>
        <end position="323"/>
    </location>
</feature>
<dbReference type="Gene3D" id="2.160.20.80">
    <property type="entry name" value="E3 ubiquitin-protein ligase SopA"/>
    <property type="match status" value="1"/>
</dbReference>
<keyword evidence="1" id="KW-0472">Membrane</keyword>
<keyword evidence="3" id="KW-1185">Reference proteome</keyword>
<reference evidence="2 3" key="1">
    <citation type="submission" date="2015-11" db="EMBL/GenBank/DDBJ databases">
        <title>Genomic analysis of 38 Legionella species identifies large and diverse effector repertoires.</title>
        <authorList>
            <person name="Burstein D."/>
            <person name="Amaro F."/>
            <person name="Zusman T."/>
            <person name="Lifshitz Z."/>
            <person name="Cohen O."/>
            <person name="Gilbert J.A."/>
            <person name="Pupko T."/>
            <person name="Shuman H.A."/>
            <person name="Segal G."/>
        </authorList>
    </citation>
    <scope>NUCLEOTIDE SEQUENCE [LARGE SCALE GENOMIC DNA]</scope>
    <source>
        <strain evidence="2 3">ATCC 700990</strain>
    </source>
</reference>
<organism evidence="2 3">
    <name type="scientific">Legionella drozanskii LLAP-1</name>
    <dbReference type="NCBI Taxonomy" id="1212489"/>
    <lineage>
        <taxon>Bacteria</taxon>
        <taxon>Pseudomonadati</taxon>
        <taxon>Pseudomonadota</taxon>
        <taxon>Gammaproteobacteria</taxon>
        <taxon>Legionellales</taxon>
        <taxon>Legionellaceae</taxon>
        <taxon>Legionella</taxon>
    </lineage>
</organism>
<feature type="transmembrane region" description="Helical" evidence="1">
    <location>
        <begin position="54"/>
        <end position="74"/>
    </location>
</feature>
<dbReference type="RefSeq" id="WP_058496589.1">
    <property type="nucleotide sequence ID" value="NZ_CAAAIU010000001.1"/>
</dbReference>
<proteinExistence type="predicted"/>
<dbReference type="SUPFAM" id="SSF141571">
    <property type="entry name" value="Pentapeptide repeat-like"/>
    <property type="match status" value="1"/>
</dbReference>
<feature type="transmembrane region" description="Helical" evidence="1">
    <location>
        <begin position="264"/>
        <end position="284"/>
    </location>
</feature>
<evidence type="ECO:0000313" key="3">
    <source>
        <dbReference type="Proteomes" id="UP000054736"/>
    </source>
</evidence>
<gene>
    <name evidence="2" type="primary">dotG</name>
    <name evidence="2" type="ORF">Ldro_2328</name>
</gene>
<feature type="transmembrane region" description="Helical" evidence="1">
    <location>
        <begin position="335"/>
        <end position="355"/>
    </location>
</feature>
<keyword evidence="1" id="KW-1133">Transmembrane helix</keyword>
<dbReference type="PANTHER" id="PTHR14136">
    <property type="entry name" value="BTB_POZ DOMAIN-CONTAINING PROTEIN KCTD9"/>
    <property type="match status" value="1"/>
</dbReference>
<keyword evidence="1" id="KW-0812">Transmembrane</keyword>
<dbReference type="AlphaFoldDB" id="A0A0W0SRT7"/>
<feature type="transmembrane region" description="Helical" evidence="1">
    <location>
        <begin position="171"/>
        <end position="188"/>
    </location>
</feature>
<dbReference type="OrthoDB" id="7022049at2"/>
<protein>
    <submittedName>
        <fullName evidence="2">IcmE/DotG protein</fullName>
    </submittedName>
</protein>
<dbReference type="PANTHER" id="PTHR14136:SF17">
    <property type="entry name" value="BTB_POZ DOMAIN-CONTAINING PROTEIN KCTD9"/>
    <property type="match status" value="1"/>
</dbReference>
<feature type="transmembrane region" description="Helical" evidence="1">
    <location>
        <begin position="233"/>
        <end position="252"/>
    </location>
</feature>
<dbReference type="EMBL" id="LNXY01000027">
    <property type="protein sequence ID" value="KTC86003.1"/>
    <property type="molecule type" value="Genomic_DNA"/>
</dbReference>
<dbReference type="InterPro" id="IPR051082">
    <property type="entry name" value="Pentapeptide-BTB/POZ_domain"/>
</dbReference>
<evidence type="ECO:0000256" key="1">
    <source>
        <dbReference type="SAM" id="Phobius"/>
    </source>
</evidence>